<dbReference type="Proteomes" id="UP000662821">
    <property type="component" value="Chromosome"/>
</dbReference>
<gene>
    <name evidence="1" type="ORF">J3P46_11540</name>
</gene>
<protein>
    <submittedName>
        <fullName evidence="1">Uncharacterized protein</fullName>
    </submittedName>
</protein>
<evidence type="ECO:0000313" key="1">
    <source>
        <dbReference type="EMBL" id="QSX98460.1"/>
    </source>
</evidence>
<dbReference type="EMBL" id="CP071520">
    <property type="protein sequence ID" value="QSX98460.1"/>
    <property type="molecule type" value="Genomic_DNA"/>
</dbReference>
<sequence length="158" mass="17487">MSIWEQEATKSGRRLALGLMACGLILPLVACGQAVRKEIWLNVEMVSYVDRPIFDIIFNGTDLGVMDKYGSTGTITEVRIPFGIQALKWTLDGPRDSPRNGEVVTIKNQLVISAEQIPLGTRYLGLHLYPDDTAEITFADALPERTARGEKILAARKK</sequence>
<reference evidence="1 2" key="1">
    <citation type="submission" date="2021-03" db="EMBL/GenBank/DDBJ databases">
        <title>Draft genome sequence of Janthinobacterium sp. strain PLB02 isolated from infected primmorphs (Lubomirskia baicalensis).</title>
        <authorList>
            <person name="Chernogor L.I."/>
            <person name="Belikov S.I."/>
            <person name="Petrushin I.S."/>
        </authorList>
    </citation>
    <scope>NUCLEOTIDE SEQUENCE [LARGE SCALE GENOMIC DNA]</scope>
    <source>
        <strain evidence="1 2">PLB02</strain>
    </source>
</reference>
<organism evidence="1 2">
    <name type="scientific">Janthinobacterium lividum</name>
    <dbReference type="NCBI Taxonomy" id="29581"/>
    <lineage>
        <taxon>Bacteria</taxon>
        <taxon>Pseudomonadati</taxon>
        <taxon>Pseudomonadota</taxon>
        <taxon>Betaproteobacteria</taxon>
        <taxon>Burkholderiales</taxon>
        <taxon>Oxalobacteraceae</taxon>
        <taxon>Janthinobacterium</taxon>
    </lineage>
</organism>
<accession>A0AAJ4MWC3</accession>
<name>A0AAJ4MWC3_9BURK</name>
<proteinExistence type="predicted"/>
<evidence type="ECO:0000313" key="2">
    <source>
        <dbReference type="Proteomes" id="UP000662821"/>
    </source>
</evidence>
<dbReference type="AlphaFoldDB" id="A0AAJ4MWC3"/>
<dbReference type="RefSeq" id="WP_208672470.1">
    <property type="nucleotide sequence ID" value="NZ_CP071520.1"/>
</dbReference>